<evidence type="ECO:0000313" key="4">
    <source>
        <dbReference type="Proteomes" id="UP000006844"/>
    </source>
</evidence>
<evidence type="ECO:0000256" key="1">
    <source>
        <dbReference type="ARBA" id="ARBA00022801"/>
    </source>
</evidence>
<dbReference type="HOGENOM" id="CLU_020336_16_2_0"/>
<keyword evidence="1 3" id="KW-0378">Hydrolase</keyword>
<proteinExistence type="predicted"/>
<dbReference type="KEGG" id="tsa:AciPR4_1251"/>
<dbReference type="PRINTS" id="PR00412">
    <property type="entry name" value="EPOXHYDRLASE"/>
</dbReference>
<evidence type="ECO:0000313" key="3">
    <source>
        <dbReference type="EMBL" id="ADV82076.1"/>
    </source>
</evidence>
<dbReference type="InterPro" id="IPR000639">
    <property type="entry name" value="Epox_hydrolase-like"/>
</dbReference>
<dbReference type="Gene3D" id="3.40.50.1820">
    <property type="entry name" value="alpha/beta hydrolase"/>
    <property type="match status" value="1"/>
</dbReference>
<keyword evidence="4" id="KW-1185">Reference proteome</keyword>
<gene>
    <name evidence="3" type="ordered locus">AciPR4_1251</name>
</gene>
<dbReference type="STRING" id="401053.AciPR4_1251"/>
<reference evidence="3 4" key="1">
    <citation type="journal article" date="2012" name="Stand. Genomic Sci.">
        <title>Complete genome sequence of Terriglobus saanensis type strain SP1PR4(T), an Acidobacteria from tundra soil.</title>
        <authorList>
            <person name="Rawat S.R."/>
            <person name="Mannisto M.K."/>
            <person name="Starovoytov V."/>
            <person name="Goodwin L."/>
            <person name="Nolan M."/>
            <person name="Hauser L."/>
            <person name="Land M."/>
            <person name="Davenport K.W."/>
            <person name="Woyke T."/>
            <person name="Haggblom M.M."/>
        </authorList>
    </citation>
    <scope>NUCLEOTIDE SEQUENCE</scope>
    <source>
        <strain evidence="4">ATCC BAA-1853 / DSM 23119 / SP1PR4</strain>
    </source>
</reference>
<dbReference type="Pfam" id="PF00561">
    <property type="entry name" value="Abhydrolase_1"/>
    <property type="match status" value="1"/>
</dbReference>
<dbReference type="GO" id="GO:0016787">
    <property type="term" value="F:hydrolase activity"/>
    <property type="evidence" value="ECO:0007669"/>
    <property type="project" value="UniProtKB-KW"/>
</dbReference>
<dbReference type="SUPFAM" id="SSF53474">
    <property type="entry name" value="alpha/beta-Hydrolases"/>
    <property type="match status" value="1"/>
</dbReference>
<dbReference type="InterPro" id="IPR000073">
    <property type="entry name" value="AB_hydrolase_1"/>
</dbReference>
<dbReference type="AlphaFoldDB" id="E8UZ58"/>
<dbReference type="EMBL" id="CP002467">
    <property type="protein sequence ID" value="ADV82076.1"/>
    <property type="molecule type" value="Genomic_DNA"/>
</dbReference>
<evidence type="ECO:0000259" key="2">
    <source>
        <dbReference type="Pfam" id="PF00561"/>
    </source>
</evidence>
<feature type="domain" description="AB hydrolase-1" evidence="2">
    <location>
        <begin position="23"/>
        <end position="277"/>
    </location>
</feature>
<sequence length="301" mass="34058">MERVKTEMLHLAYEDSGPKKGEPVLLVHGWPESPRCWDGVLPLLHKAGYRTIAPYLRGYGPTGFRSHLIGRNPRRTGQAVAFAQDVIDLADKLKLTTFDFVGHDWGARTGYALSALFPQRLKSLTALSVPFVPGPMKVTSLPLARALWYQWYLCSHPGARDFARNPIKFARMQWETWSPEGWFTESQFEEAAKSWASEDFIEVTLHAYRSRWGHAPTDPKYDLLNDRYESTLSLPTPTLLIHGLEDRCDLAETTDGAGRSFTGGYRRALLDGVGHFVSREAPRETAQEILSHLAYVREVRA</sequence>
<dbReference type="eggNOG" id="COG0596">
    <property type="taxonomic scope" value="Bacteria"/>
</dbReference>
<dbReference type="InterPro" id="IPR029058">
    <property type="entry name" value="AB_hydrolase_fold"/>
</dbReference>
<name>E8UZ58_TERSS</name>
<dbReference type="PANTHER" id="PTHR43329">
    <property type="entry name" value="EPOXIDE HYDROLASE"/>
    <property type="match status" value="1"/>
</dbReference>
<accession>E8UZ58</accession>
<organism evidence="3 4">
    <name type="scientific">Terriglobus saanensis (strain ATCC BAA-1853 / DSM 23119 / SP1PR4)</name>
    <dbReference type="NCBI Taxonomy" id="401053"/>
    <lineage>
        <taxon>Bacteria</taxon>
        <taxon>Pseudomonadati</taxon>
        <taxon>Acidobacteriota</taxon>
        <taxon>Terriglobia</taxon>
        <taxon>Terriglobales</taxon>
        <taxon>Acidobacteriaceae</taxon>
        <taxon>Terriglobus</taxon>
    </lineage>
</organism>
<protein>
    <submittedName>
        <fullName evidence="3">Alpha/beta hydrolase fold protein</fullName>
    </submittedName>
</protein>
<dbReference type="Proteomes" id="UP000006844">
    <property type="component" value="Chromosome"/>
</dbReference>